<evidence type="ECO:0000313" key="3">
    <source>
        <dbReference type="Proteomes" id="UP001057455"/>
    </source>
</evidence>
<comment type="caution">
    <text evidence="2">The sequence shown here is derived from an EMBL/GenBank/DDBJ whole genome shotgun (WGS) entry which is preliminary data.</text>
</comment>
<evidence type="ECO:0000256" key="1">
    <source>
        <dbReference type="SAM" id="SignalP"/>
    </source>
</evidence>
<feature type="chain" id="PRO_5040930059" evidence="1">
    <location>
        <begin position="26"/>
        <end position="413"/>
    </location>
</feature>
<dbReference type="EMBL" id="BLIY01000017">
    <property type="protein sequence ID" value="GFE55188.1"/>
    <property type="molecule type" value="Genomic_DNA"/>
</dbReference>
<evidence type="ECO:0000313" key="2">
    <source>
        <dbReference type="EMBL" id="GFE55188.1"/>
    </source>
</evidence>
<feature type="signal peptide" evidence="1">
    <location>
        <begin position="1"/>
        <end position="25"/>
    </location>
</feature>
<protein>
    <submittedName>
        <fullName evidence="2">Spherical body protein, putative</fullName>
    </submittedName>
</protein>
<accession>A0A9W5TE19</accession>
<organism evidence="2 3">
    <name type="scientific">Babesia ovis</name>
    <dbReference type="NCBI Taxonomy" id="5869"/>
    <lineage>
        <taxon>Eukaryota</taxon>
        <taxon>Sar</taxon>
        <taxon>Alveolata</taxon>
        <taxon>Apicomplexa</taxon>
        <taxon>Aconoidasida</taxon>
        <taxon>Piroplasmida</taxon>
        <taxon>Babesiidae</taxon>
        <taxon>Babesia</taxon>
    </lineage>
</organism>
<proteinExistence type="predicted"/>
<keyword evidence="3" id="KW-1185">Reference proteome</keyword>
<reference evidence="2" key="1">
    <citation type="submission" date="2019-12" db="EMBL/GenBank/DDBJ databases">
        <title>Genome sequence of Babesia ovis.</title>
        <authorList>
            <person name="Yamagishi J."/>
            <person name="Sevinc F."/>
            <person name="Xuan X."/>
        </authorList>
    </citation>
    <scope>NUCLEOTIDE SEQUENCE</scope>
    <source>
        <strain evidence="2">Selcuk</strain>
    </source>
</reference>
<dbReference type="AlphaFoldDB" id="A0A9W5TE19"/>
<dbReference type="OrthoDB" id="10532014at2759"/>
<name>A0A9W5TE19_BABOV</name>
<gene>
    <name evidence="2" type="ORF">BaOVIS_025920</name>
</gene>
<keyword evidence="1" id="KW-0732">Signal</keyword>
<sequence>MLFPTPLKLTATIAALLLSAKLIHSQGVLPIDIVDIPDYVKVTVGSFSNGGAYRMLWTSSDKVNGVRHGRSEVSIPNFPNGGMNDVLIEEYVRDNVLMLSTMVHRRTYNAYVEQRCYKKAHLRFRLVNCDLIQKFIGGPINLHTDVMHDLTHPAMVSANLGLDDNAELWWFFGNTELDIRLTSLNLLWANYQIFHMMPIINFDERSRSTDNPPAQLIGLITAFHQSIDGEKFIVKIEETGDTEYTVKLPQIVDSILKPCNILDYPLKIGETEAKDPKDRPIYITIDISNNDEVHQYVIAILNLSRGDWLYSQYSILPIPDISEVDVLVFHKGLDQEIYRIGDQEVITHVEVFENTQTNDRYVVIHLRDLLAPNDPEEIEIYKYSWRYERPIYVRILDSQVEEYKNQLNNIRVP</sequence>
<dbReference type="Proteomes" id="UP001057455">
    <property type="component" value="Unassembled WGS sequence"/>
</dbReference>